<dbReference type="Proteomes" id="UP001232063">
    <property type="component" value="Unassembled WGS sequence"/>
</dbReference>
<dbReference type="Pfam" id="PF00326">
    <property type="entry name" value="Peptidase_S9"/>
    <property type="match status" value="1"/>
</dbReference>
<evidence type="ECO:0000256" key="4">
    <source>
        <dbReference type="ARBA" id="ARBA00022946"/>
    </source>
</evidence>
<dbReference type="PANTHER" id="PTHR42776">
    <property type="entry name" value="SERINE PEPTIDASE S9 FAMILY MEMBER"/>
    <property type="match status" value="1"/>
</dbReference>
<dbReference type="SUPFAM" id="SSF53474">
    <property type="entry name" value="alpha/beta-Hydrolases"/>
    <property type="match status" value="1"/>
</dbReference>
<dbReference type="AlphaFoldDB" id="A0AAE3R394"/>
<feature type="domain" description="Peptidase S9 prolyl oligopeptidase catalytic" evidence="6">
    <location>
        <begin position="629"/>
        <end position="798"/>
    </location>
</feature>
<dbReference type="Gene3D" id="2.120.10.30">
    <property type="entry name" value="TolB, C-terminal domain"/>
    <property type="match status" value="1"/>
</dbReference>
<protein>
    <submittedName>
        <fullName evidence="7">Prolyl oligopeptidase family serine peptidase</fullName>
    </submittedName>
</protein>
<evidence type="ECO:0000313" key="8">
    <source>
        <dbReference type="Proteomes" id="UP001232063"/>
    </source>
</evidence>
<reference evidence="7" key="1">
    <citation type="submission" date="2023-05" db="EMBL/GenBank/DDBJ databases">
        <authorList>
            <person name="Zhang X."/>
        </authorList>
    </citation>
    <scope>NUCLEOTIDE SEQUENCE</scope>
    <source>
        <strain evidence="7">BD1B2-1</strain>
    </source>
</reference>
<dbReference type="GO" id="GO:0004252">
    <property type="term" value="F:serine-type endopeptidase activity"/>
    <property type="evidence" value="ECO:0007669"/>
    <property type="project" value="TreeGrafter"/>
</dbReference>
<gene>
    <name evidence="7" type="ORF">QNI22_19435</name>
</gene>
<dbReference type="FunFam" id="3.40.50.1820:FF:000049">
    <property type="entry name" value="probable glutamyl endopeptidase, chloroplastic"/>
    <property type="match status" value="1"/>
</dbReference>
<feature type="signal peptide" evidence="5">
    <location>
        <begin position="1"/>
        <end position="18"/>
    </location>
</feature>
<dbReference type="InterPro" id="IPR011659">
    <property type="entry name" value="WD40"/>
</dbReference>
<dbReference type="PANTHER" id="PTHR42776:SF28">
    <property type="entry name" value="GLUTAMYL ENDOPEPTIDASE, CHLOROPLASTIC-RELATED"/>
    <property type="match status" value="1"/>
</dbReference>
<dbReference type="GO" id="GO:0006508">
    <property type="term" value="P:proteolysis"/>
    <property type="evidence" value="ECO:0007669"/>
    <property type="project" value="UniProtKB-KW"/>
</dbReference>
<dbReference type="InterPro" id="IPR011042">
    <property type="entry name" value="6-blade_b-propeller_TolB-like"/>
</dbReference>
<keyword evidence="1" id="KW-0645">Protease</keyword>
<evidence type="ECO:0000259" key="6">
    <source>
        <dbReference type="Pfam" id="PF00326"/>
    </source>
</evidence>
<evidence type="ECO:0000256" key="1">
    <source>
        <dbReference type="ARBA" id="ARBA00022670"/>
    </source>
</evidence>
<keyword evidence="4" id="KW-0809">Transit peptide</keyword>
<keyword evidence="3" id="KW-0720">Serine protease</keyword>
<keyword evidence="2" id="KW-0378">Hydrolase</keyword>
<keyword evidence="5" id="KW-0732">Signal</keyword>
<dbReference type="Gene3D" id="3.40.50.1820">
    <property type="entry name" value="alpha/beta hydrolase"/>
    <property type="match status" value="1"/>
</dbReference>
<keyword evidence="8" id="KW-1185">Reference proteome</keyword>
<dbReference type="Pfam" id="PF07676">
    <property type="entry name" value="PD40"/>
    <property type="match status" value="1"/>
</dbReference>
<feature type="chain" id="PRO_5042233402" evidence="5">
    <location>
        <begin position="19"/>
        <end position="802"/>
    </location>
</feature>
<proteinExistence type="predicted"/>
<dbReference type="InterPro" id="IPR001375">
    <property type="entry name" value="Peptidase_S9_cat"/>
</dbReference>
<dbReference type="InterPro" id="IPR029058">
    <property type="entry name" value="AB_hydrolase_fold"/>
</dbReference>
<evidence type="ECO:0000313" key="7">
    <source>
        <dbReference type="EMBL" id="MDJ1502851.1"/>
    </source>
</evidence>
<dbReference type="EMBL" id="JASJOU010000006">
    <property type="protein sequence ID" value="MDJ1502851.1"/>
    <property type="molecule type" value="Genomic_DNA"/>
</dbReference>
<sequence>MKKYLSLLVWWIGLQLVAQDNLTYQTPPKAIADLINAPTTPRVSIDTKGNWMLIMQTASYPGIAELAEPELRIAGLRINPRNNGPSRMSYLTGLSLKNIRTGKDMPVTGLPQNPLISNVSWSPDDSQIAFCVTEGENIQLYVLDVATAAAHKVTTTRINSVLTTPFIWLSDNTHLLVLSVPDTRGALPEAPKVPSGPIVQENLGKKAPSRTYQDLLKSPYDEALFDYYATAQLTRINVKTAAVEKLGKPALIQNYQPSPDGKYILFQTYHKPYSYLVTVRLFPHKIELLDSKANLVKQLADVPLADNIPIGFSATRTGQREHNWRSDAPATLYWIEAQDNGDPKNDVPVRDKVFTLSAPFTGNADELASTKLRFDGIRWGNDNLALVSESWWSTRKEITTILNPKTKATTVLFDRSYEDTYNNPGSPELTKNQYGRYVLEIVDNNLIMTGQGASPEGDRPFVDLLSLSTKKSTRLWRSAAPYYEVPVAILDLKKQVLLTRRESLTENPNYFIRNLKARIAPIAVTQFAHPYPQMKDVQKQLLKYKRADGVELSATLYLPAGYKKEDGPLPTLMEAYPTEFKSKDAAGQVTGSPYQFTYIYWGSPVFWATQGYAIMENASIPIVGEGTKEPNDTYIEQLVAGAKGAIDEGVRLGVVDAKRVGVMGHSYGAFMTANLLSHSNLFKAGIARSGAYNRTLTPFGFQAEERTYWQAPDVYFNMSPFSSADKIKTPILLIHGEADNNPGTFPIQSERYYNAIKGHGGTARYVVLPYESHGYRGKESILHMLWEMDKWLDTYVKKAAVN</sequence>
<name>A0AAE3R394_9BACT</name>
<dbReference type="RefSeq" id="WP_314513177.1">
    <property type="nucleotide sequence ID" value="NZ_JASJOU010000006.1"/>
</dbReference>
<dbReference type="SUPFAM" id="SSF82171">
    <property type="entry name" value="DPP6 N-terminal domain-like"/>
    <property type="match status" value="1"/>
</dbReference>
<evidence type="ECO:0000256" key="3">
    <source>
        <dbReference type="ARBA" id="ARBA00022825"/>
    </source>
</evidence>
<accession>A0AAE3R394</accession>
<evidence type="ECO:0000256" key="5">
    <source>
        <dbReference type="SAM" id="SignalP"/>
    </source>
</evidence>
<organism evidence="7 8">
    <name type="scientific">Xanthocytophaga agilis</name>
    <dbReference type="NCBI Taxonomy" id="3048010"/>
    <lineage>
        <taxon>Bacteria</taxon>
        <taxon>Pseudomonadati</taxon>
        <taxon>Bacteroidota</taxon>
        <taxon>Cytophagia</taxon>
        <taxon>Cytophagales</taxon>
        <taxon>Rhodocytophagaceae</taxon>
        <taxon>Xanthocytophaga</taxon>
    </lineage>
</organism>
<evidence type="ECO:0000256" key="2">
    <source>
        <dbReference type="ARBA" id="ARBA00022801"/>
    </source>
</evidence>
<comment type="caution">
    <text evidence="7">The sequence shown here is derived from an EMBL/GenBank/DDBJ whole genome shotgun (WGS) entry which is preliminary data.</text>
</comment>